<dbReference type="InterPro" id="IPR002347">
    <property type="entry name" value="SDR_fam"/>
</dbReference>
<protein>
    <submittedName>
        <fullName evidence="1">SDR family NAD(P)-dependent oxidoreductase</fullName>
    </submittedName>
</protein>
<gene>
    <name evidence="1" type="ORF">H6G03_36055</name>
</gene>
<evidence type="ECO:0000313" key="2">
    <source>
        <dbReference type="Proteomes" id="UP000641646"/>
    </source>
</evidence>
<reference evidence="1" key="2">
    <citation type="submission" date="2020-08" db="EMBL/GenBank/DDBJ databases">
        <authorList>
            <person name="Chen M."/>
            <person name="Teng W."/>
            <person name="Zhao L."/>
            <person name="Hu C."/>
            <person name="Zhou Y."/>
            <person name="Han B."/>
            <person name="Song L."/>
            <person name="Shu W."/>
        </authorList>
    </citation>
    <scope>NUCLEOTIDE SEQUENCE</scope>
    <source>
        <strain evidence="1">FACHB-1375</strain>
    </source>
</reference>
<dbReference type="Pfam" id="PF00106">
    <property type="entry name" value="adh_short"/>
    <property type="match status" value="1"/>
</dbReference>
<sequence length="215" mass="23163">MKKLLAIVGMGEGNGLAIARRFAKEGYAIAMLARNETKLNEFKNSLQREGYEAHYFTADASNEASLKSALASVKNIANLEVLVYNAAVPKMVNVLNETFESLINDFQVNVAGALVAVQSVLPGMRQQEKGTILLTGGGFALYPSPDFASLSIGKAGIRSLAKILSDALKNEGIRVGTITICGTVNASDPKYNPESIAENYWNFHANPESESEIVY</sequence>
<comment type="caution">
    <text evidence="1">The sequence shown here is derived from an EMBL/GenBank/DDBJ whole genome shotgun (WGS) entry which is preliminary data.</text>
</comment>
<dbReference type="InterPro" id="IPR036291">
    <property type="entry name" value="NAD(P)-bd_dom_sf"/>
</dbReference>
<dbReference type="PANTHER" id="PTHR43431">
    <property type="entry name" value="OXIDOREDUCTASE, SHORT CHAIN DEHYDROGENASE/REDUCTASE FAMILY (AFU_ORTHOLOGUE AFUA_5G14000)"/>
    <property type="match status" value="1"/>
</dbReference>
<dbReference type="Proteomes" id="UP000641646">
    <property type="component" value="Unassembled WGS sequence"/>
</dbReference>
<proteinExistence type="predicted"/>
<reference evidence="1" key="1">
    <citation type="journal article" date="2015" name="ISME J.">
        <title>Draft Genome Sequence of Streptomyces incarnatus NRRL8089, which Produces the Nucleoside Antibiotic Sinefungin.</title>
        <authorList>
            <person name="Oshima K."/>
            <person name="Hattori M."/>
            <person name="Shimizu H."/>
            <person name="Fukuda K."/>
            <person name="Nemoto M."/>
            <person name="Inagaki K."/>
            <person name="Tamura T."/>
        </authorList>
    </citation>
    <scope>NUCLEOTIDE SEQUENCE</scope>
    <source>
        <strain evidence="1">FACHB-1375</strain>
    </source>
</reference>
<dbReference type="EMBL" id="JACJPW010000204">
    <property type="protein sequence ID" value="MBD2186407.1"/>
    <property type="molecule type" value="Genomic_DNA"/>
</dbReference>
<evidence type="ECO:0000313" key="1">
    <source>
        <dbReference type="EMBL" id="MBD2186407.1"/>
    </source>
</evidence>
<dbReference type="PANTHER" id="PTHR43431:SF1">
    <property type="entry name" value="OS08G0476300 PROTEIN"/>
    <property type="match status" value="1"/>
</dbReference>
<dbReference type="SUPFAM" id="SSF51735">
    <property type="entry name" value="NAD(P)-binding Rossmann-fold domains"/>
    <property type="match status" value="1"/>
</dbReference>
<name>A0A926VM08_9CYAN</name>
<organism evidence="1 2">
    <name type="scientific">Aerosakkonema funiforme FACHB-1375</name>
    <dbReference type="NCBI Taxonomy" id="2949571"/>
    <lineage>
        <taxon>Bacteria</taxon>
        <taxon>Bacillati</taxon>
        <taxon>Cyanobacteriota</taxon>
        <taxon>Cyanophyceae</taxon>
        <taxon>Oscillatoriophycideae</taxon>
        <taxon>Aerosakkonematales</taxon>
        <taxon>Aerosakkonemataceae</taxon>
        <taxon>Aerosakkonema</taxon>
    </lineage>
</organism>
<dbReference type="RefSeq" id="WP_190475713.1">
    <property type="nucleotide sequence ID" value="NZ_JACJPW010000204.1"/>
</dbReference>
<keyword evidence="2" id="KW-1185">Reference proteome</keyword>
<accession>A0A926VM08</accession>
<dbReference type="Gene3D" id="3.40.50.720">
    <property type="entry name" value="NAD(P)-binding Rossmann-like Domain"/>
    <property type="match status" value="1"/>
</dbReference>
<dbReference type="AlphaFoldDB" id="A0A926VM08"/>
<dbReference type="PRINTS" id="PR00081">
    <property type="entry name" value="GDHRDH"/>
</dbReference>